<dbReference type="SUPFAM" id="SSF57959">
    <property type="entry name" value="Leucine zipper domain"/>
    <property type="match status" value="1"/>
</dbReference>
<dbReference type="SMART" id="SM00338">
    <property type="entry name" value="BRLZ"/>
    <property type="match status" value="1"/>
</dbReference>
<feature type="non-terminal residue" evidence="8">
    <location>
        <position position="440"/>
    </location>
</feature>
<dbReference type="GO" id="GO:0005634">
    <property type="term" value="C:nucleus"/>
    <property type="evidence" value="ECO:0007669"/>
    <property type="project" value="UniProtKB-SubCell"/>
</dbReference>
<evidence type="ECO:0000256" key="2">
    <source>
        <dbReference type="ARBA" id="ARBA00023015"/>
    </source>
</evidence>
<feature type="compositionally biased region" description="Polar residues" evidence="6">
    <location>
        <begin position="216"/>
        <end position="236"/>
    </location>
</feature>
<evidence type="ECO:0000256" key="6">
    <source>
        <dbReference type="SAM" id="MobiDB-lite"/>
    </source>
</evidence>
<evidence type="ECO:0000256" key="3">
    <source>
        <dbReference type="ARBA" id="ARBA00023125"/>
    </source>
</evidence>
<dbReference type="FunFam" id="1.20.5.170:FF:000075">
    <property type="entry name" value="BZIP transcription factor (MetR)"/>
    <property type="match status" value="1"/>
</dbReference>
<keyword evidence="5" id="KW-0539">Nucleus</keyword>
<feature type="region of interest" description="Disordered" evidence="6">
    <location>
        <begin position="68"/>
        <end position="106"/>
    </location>
</feature>
<dbReference type="Gene3D" id="1.20.5.170">
    <property type="match status" value="1"/>
</dbReference>
<feature type="domain" description="BZIP" evidence="7">
    <location>
        <begin position="344"/>
        <end position="403"/>
    </location>
</feature>
<dbReference type="GO" id="GO:0001228">
    <property type="term" value="F:DNA-binding transcription activator activity, RNA polymerase II-specific"/>
    <property type="evidence" value="ECO:0007669"/>
    <property type="project" value="TreeGrafter"/>
</dbReference>
<evidence type="ECO:0000256" key="1">
    <source>
        <dbReference type="ARBA" id="ARBA00004123"/>
    </source>
</evidence>
<feature type="compositionally biased region" description="Basic residues" evidence="6">
    <location>
        <begin position="68"/>
        <end position="77"/>
    </location>
</feature>
<dbReference type="STRING" id="100787.A0A0G4MT42"/>
<dbReference type="PROSITE" id="PS50217">
    <property type="entry name" value="BZIP"/>
    <property type="match status" value="1"/>
</dbReference>
<proteinExistence type="predicted"/>
<evidence type="ECO:0000259" key="7">
    <source>
        <dbReference type="PROSITE" id="PS50217"/>
    </source>
</evidence>
<keyword evidence="9" id="KW-1185">Reference proteome</keyword>
<reference evidence="8 9" key="1">
    <citation type="submission" date="2015-05" db="EMBL/GenBank/DDBJ databases">
        <authorList>
            <person name="Wang D.B."/>
            <person name="Wang M."/>
        </authorList>
    </citation>
    <scope>NUCLEOTIDE SEQUENCE [LARGE SCALE GENOMIC DNA]</scope>
    <source>
        <strain evidence="8">VL1</strain>
    </source>
</reference>
<organism evidence="8 9">
    <name type="scientific">Verticillium longisporum</name>
    <name type="common">Verticillium dahliae var. longisporum</name>
    <dbReference type="NCBI Taxonomy" id="100787"/>
    <lineage>
        <taxon>Eukaryota</taxon>
        <taxon>Fungi</taxon>
        <taxon>Dikarya</taxon>
        <taxon>Ascomycota</taxon>
        <taxon>Pezizomycotina</taxon>
        <taxon>Sordariomycetes</taxon>
        <taxon>Hypocreomycetidae</taxon>
        <taxon>Glomerellales</taxon>
        <taxon>Plectosphaerellaceae</taxon>
        <taxon>Verticillium</taxon>
    </lineage>
</organism>
<dbReference type="CDD" id="cd14705">
    <property type="entry name" value="bZIP_Zip1"/>
    <property type="match status" value="1"/>
</dbReference>
<dbReference type="PANTHER" id="PTHR13044">
    <property type="entry name" value="ACTIVATING TRANSCRIPTION FACTOR ATF 4/5"/>
    <property type="match status" value="1"/>
</dbReference>
<keyword evidence="4" id="KW-0804">Transcription</keyword>
<evidence type="ECO:0000256" key="4">
    <source>
        <dbReference type="ARBA" id="ARBA00023163"/>
    </source>
</evidence>
<evidence type="ECO:0000313" key="8">
    <source>
        <dbReference type="EMBL" id="CRK37423.1"/>
    </source>
</evidence>
<dbReference type="EMBL" id="CVQH01024749">
    <property type="protein sequence ID" value="CRK37423.1"/>
    <property type="molecule type" value="Genomic_DNA"/>
</dbReference>
<dbReference type="GO" id="GO:0000977">
    <property type="term" value="F:RNA polymerase II transcription regulatory region sequence-specific DNA binding"/>
    <property type="evidence" value="ECO:0007669"/>
    <property type="project" value="TreeGrafter"/>
</dbReference>
<feature type="region of interest" description="Disordered" evidence="6">
    <location>
        <begin position="417"/>
        <end position="440"/>
    </location>
</feature>
<gene>
    <name evidence="8" type="ORF">BN1708_001446</name>
</gene>
<dbReference type="PANTHER" id="PTHR13044:SF14">
    <property type="entry name" value="CRYPTOCEPHAL, ISOFORM A"/>
    <property type="match status" value="1"/>
</dbReference>
<dbReference type="PROSITE" id="PS00036">
    <property type="entry name" value="BZIP_BASIC"/>
    <property type="match status" value="1"/>
</dbReference>
<feature type="compositionally biased region" description="Polar residues" evidence="6">
    <location>
        <begin position="84"/>
        <end position="105"/>
    </location>
</feature>
<accession>A0A0G4MT42</accession>
<feature type="compositionally biased region" description="Low complexity" evidence="6">
    <location>
        <begin position="279"/>
        <end position="292"/>
    </location>
</feature>
<dbReference type="AlphaFoldDB" id="A0A0G4MT42"/>
<dbReference type="Proteomes" id="UP000044602">
    <property type="component" value="Unassembled WGS sequence"/>
</dbReference>
<feature type="region of interest" description="Disordered" evidence="6">
    <location>
        <begin position="216"/>
        <end position="238"/>
    </location>
</feature>
<keyword evidence="3" id="KW-0238">DNA-binding</keyword>
<dbReference type="InterPro" id="IPR004827">
    <property type="entry name" value="bZIP"/>
</dbReference>
<feature type="region of interest" description="Disordered" evidence="6">
    <location>
        <begin position="276"/>
        <end position="354"/>
    </location>
</feature>
<feature type="non-terminal residue" evidence="8">
    <location>
        <position position="1"/>
    </location>
</feature>
<dbReference type="InterPro" id="IPR046347">
    <property type="entry name" value="bZIP_sf"/>
</dbReference>
<protein>
    <recommendedName>
        <fullName evidence="7">BZIP domain-containing protein</fullName>
    </recommendedName>
</protein>
<feature type="compositionally biased region" description="Basic and acidic residues" evidence="6">
    <location>
        <begin position="334"/>
        <end position="347"/>
    </location>
</feature>
<feature type="compositionally biased region" description="Basic and acidic residues" evidence="6">
    <location>
        <begin position="364"/>
        <end position="377"/>
    </location>
</feature>
<evidence type="ECO:0000256" key="5">
    <source>
        <dbReference type="ARBA" id="ARBA00023242"/>
    </source>
</evidence>
<evidence type="ECO:0000313" key="9">
    <source>
        <dbReference type="Proteomes" id="UP000044602"/>
    </source>
</evidence>
<feature type="region of interest" description="Disordered" evidence="6">
    <location>
        <begin position="360"/>
        <end position="379"/>
    </location>
</feature>
<sequence>PVSACAHFHPYAFRFRTKHRLHSIHACPFHPPDRFLLPPLLPTTQTTKSTKESSRLDLKIRTLRLRHQQAARQRRPAGHPIDQLVTTKSAENRTQPQPAQSNPRALTSAEPALLRHCSLPLHTRTRGPQKPALIACQQNSTTSVPRRRRNPFERLLHENAMAPSYNNGRRGPNVSQYLRDLNTIEAKGAREEEFRFEDDLAMFTNTQFFDFETGQNTDYQAQPSKPESEVPSSAVTTVGDDLTSPLGDLSNLDFMATGDFNFDNFNTYHGPGVPSFHEGLGNLQPLQPNPQQHYAPPPMPQQQNAYVSPPTPGAGDSRKGSVVLNPVNRPIQGFEEHSRVAAEEDKRRRNTAASARFRIKKKQREQALEKSAKDMSDKVSALESRINLLETENRWLKNLVMEKNDGNEEITAMFKEFDSKHKASKASTASSRSSDVKDED</sequence>
<keyword evidence="2" id="KW-0805">Transcription regulation</keyword>
<comment type="subcellular location">
    <subcellularLocation>
        <location evidence="1">Nucleus</location>
    </subcellularLocation>
</comment>
<name>A0A0G4MT42_VERLO</name>
<dbReference type="Pfam" id="PF07716">
    <property type="entry name" value="bZIP_2"/>
    <property type="match status" value="1"/>
</dbReference>